<comment type="caution">
    <text evidence="1">The sequence shown here is derived from an EMBL/GenBank/DDBJ whole genome shotgun (WGS) entry which is preliminary data.</text>
</comment>
<proteinExistence type="predicted"/>
<dbReference type="Proteomes" id="UP001157418">
    <property type="component" value="Unassembled WGS sequence"/>
</dbReference>
<dbReference type="EMBL" id="CAKMRJ010005523">
    <property type="protein sequence ID" value="CAH1443766.1"/>
    <property type="molecule type" value="Genomic_DNA"/>
</dbReference>
<evidence type="ECO:0000313" key="1">
    <source>
        <dbReference type="EMBL" id="CAH1443766.1"/>
    </source>
</evidence>
<sequence>MGNYTYSVPVDDAVEVPVGRQNVRPRVEDRDPRDAYVGDELPMDPFHVMAKQYGDDVGRGLNFMEYRFEAIMHQLPITPSVGAPPITLTYPLGRSVGPSIEEVRPLVELEIEMMRKKNEYP</sequence>
<evidence type="ECO:0000313" key="2">
    <source>
        <dbReference type="Proteomes" id="UP001157418"/>
    </source>
</evidence>
<accession>A0AAU9P1D2</accession>
<reference evidence="1 2" key="1">
    <citation type="submission" date="2022-01" db="EMBL/GenBank/DDBJ databases">
        <authorList>
            <person name="Xiong W."/>
            <person name="Schranz E."/>
        </authorList>
    </citation>
    <scope>NUCLEOTIDE SEQUENCE [LARGE SCALE GENOMIC DNA]</scope>
</reference>
<protein>
    <submittedName>
        <fullName evidence="1">Uncharacterized protein</fullName>
    </submittedName>
</protein>
<name>A0AAU9P1D2_9ASTR</name>
<keyword evidence="2" id="KW-1185">Reference proteome</keyword>
<organism evidence="1 2">
    <name type="scientific">Lactuca virosa</name>
    <dbReference type="NCBI Taxonomy" id="75947"/>
    <lineage>
        <taxon>Eukaryota</taxon>
        <taxon>Viridiplantae</taxon>
        <taxon>Streptophyta</taxon>
        <taxon>Embryophyta</taxon>
        <taxon>Tracheophyta</taxon>
        <taxon>Spermatophyta</taxon>
        <taxon>Magnoliopsida</taxon>
        <taxon>eudicotyledons</taxon>
        <taxon>Gunneridae</taxon>
        <taxon>Pentapetalae</taxon>
        <taxon>asterids</taxon>
        <taxon>campanulids</taxon>
        <taxon>Asterales</taxon>
        <taxon>Asteraceae</taxon>
        <taxon>Cichorioideae</taxon>
        <taxon>Cichorieae</taxon>
        <taxon>Lactucinae</taxon>
        <taxon>Lactuca</taxon>
    </lineage>
</organism>
<gene>
    <name evidence="1" type="ORF">LVIROSA_LOCUS29659</name>
</gene>
<dbReference type="AlphaFoldDB" id="A0AAU9P1D2"/>